<evidence type="ECO:0000313" key="2">
    <source>
        <dbReference type="Proteomes" id="UP000318453"/>
    </source>
</evidence>
<evidence type="ECO:0000313" key="1">
    <source>
        <dbReference type="EMBL" id="QDZ41076.1"/>
    </source>
</evidence>
<dbReference type="Proteomes" id="UP000318453">
    <property type="component" value="Chromosome"/>
</dbReference>
<organism evidence="1 2">
    <name type="scientific">Euhalothece natronophila Z-M001</name>
    <dbReference type="NCBI Taxonomy" id="522448"/>
    <lineage>
        <taxon>Bacteria</taxon>
        <taxon>Bacillati</taxon>
        <taxon>Cyanobacteriota</taxon>
        <taxon>Cyanophyceae</taxon>
        <taxon>Oscillatoriophycideae</taxon>
        <taxon>Chroococcales</taxon>
        <taxon>Halothecacae</taxon>
        <taxon>Halothece cluster</taxon>
        <taxon>Euhalothece</taxon>
    </lineage>
</organism>
<dbReference type="EMBL" id="CP042326">
    <property type="protein sequence ID" value="QDZ41076.1"/>
    <property type="molecule type" value="Genomic_DNA"/>
</dbReference>
<reference evidence="1" key="1">
    <citation type="submission" date="2019-08" db="EMBL/GenBank/DDBJ databases">
        <title>Carotenoids and Carotenoid Binding Proteins in the Halophilic Cyanobacterium Euhalothece sp. ZM00.</title>
        <authorList>
            <person name="Cho S.M."/>
            <person name="Song J.Y."/>
            <person name="Park Y.-I."/>
        </authorList>
    </citation>
    <scope>NUCLEOTIDE SEQUENCE [LARGE SCALE GENOMIC DNA]</scope>
    <source>
        <strain evidence="1">Z-M001</strain>
    </source>
</reference>
<gene>
    <name evidence="1" type="ORF">FRE64_14680</name>
</gene>
<dbReference type="KEGG" id="enn:FRE64_14680"/>
<proteinExistence type="predicted"/>
<protein>
    <submittedName>
        <fullName evidence="1">Uncharacterized protein</fullName>
    </submittedName>
</protein>
<name>A0A5B8NQ24_9CHRO</name>
<keyword evidence="2" id="KW-1185">Reference proteome</keyword>
<dbReference type="AlphaFoldDB" id="A0A5B8NQ24"/>
<accession>A0A5B8NQ24</accession>
<dbReference type="RefSeq" id="WP_146296913.1">
    <property type="nucleotide sequence ID" value="NZ_CP042326.1"/>
</dbReference>
<sequence>MKDSDNTLNKVVYIDVSHQGELDLSQLVDNSTIYLKNESFHPHNFNLENLSEISVGTTFWVVYEGEYSLILNFYEAKLIPIQHNEEELKLPESAAFMIRKLDNLKWMIFFG</sequence>